<dbReference type="Proteomes" id="UP000284219">
    <property type="component" value="Unassembled WGS sequence"/>
</dbReference>
<evidence type="ECO:0000256" key="3">
    <source>
        <dbReference type="ARBA" id="ARBA00022692"/>
    </source>
</evidence>
<gene>
    <name evidence="8" type="ORF">BEP19_14640</name>
</gene>
<dbReference type="GO" id="GO:0005886">
    <property type="term" value="C:plasma membrane"/>
    <property type="evidence" value="ECO:0007669"/>
    <property type="project" value="UniProtKB-SubCell"/>
</dbReference>
<keyword evidence="9" id="KW-1185">Reference proteome</keyword>
<accession>A0A419SFC6</accession>
<dbReference type="Pfam" id="PF00528">
    <property type="entry name" value="BPD_transp_1"/>
    <property type="match status" value="1"/>
</dbReference>
<organism evidence="8 9">
    <name type="scientific">Ammoniphilus oxalaticus</name>
    <dbReference type="NCBI Taxonomy" id="66863"/>
    <lineage>
        <taxon>Bacteria</taxon>
        <taxon>Bacillati</taxon>
        <taxon>Bacillota</taxon>
        <taxon>Bacilli</taxon>
        <taxon>Bacillales</taxon>
        <taxon>Paenibacillaceae</taxon>
        <taxon>Aneurinibacillus group</taxon>
        <taxon>Ammoniphilus</taxon>
    </lineage>
</organism>
<dbReference type="PANTHER" id="PTHR43759">
    <property type="entry name" value="TREHALOSE TRANSPORT SYSTEM PERMEASE PROTEIN SUGA"/>
    <property type="match status" value="1"/>
</dbReference>
<evidence type="ECO:0000256" key="6">
    <source>
        <dbReference type="RuleBase" id="RU363032"/>
    </source>
</evidence>
<comment type="similarity">
    <text evidence="6">Belongs to the binding-protein-dependent transport system permease family.</text>
</comment>
<feature type="transmembrane region" description="Helical" evidence="6">
    <location>
        <begin position="7"/>
        <end position="31"/>
    </location>
</feature>
<dbReference type="SUPFAM" id="SSF161098">
    <property type="entry name" value="MetI-like"/>
    <property type="match status" value="1"/>
</dbReference>
<name>A0A419SFC6_9BACL</name>
<reference evidence="8 9" key="1">
    <citation type="submission" date="2016-08" db="EMBL/GenBank/DDBJ databases">
        <title>Novel Firmicute Genomes.</title>
        <authorList>
            <person name="Poppleton D.I."/>
            <person name="Gribaldo S."/>
        </authorList>
    </citation>
    <scope>NUCLEOTIDE SEQUENCE [LARGE SCALE GENOMIC DNA]</scope>
    <source>
        <strain evidence="8 9">RAOx-1</strain>
    </source>
</reference>
<dbReference type="EMBL" id="MCHY01000011">
    <property type="protein sequence ID" value="RKD21890.1"/>
    <property type="molecule type" value="Genomic_DNA"/>
</dbReference>
<keyword evidence="5 6" id="KW-0472">Membrane</keyword>
<feature type="transmembrane region" description="Helical" evidence="6">
    <location>
        <begin position="255"/>
        <end position="275"/>
    </location>
</feature>
<feature type="transmembrane region" description="Helical" evidence="6">
    <location>
        <begin position="197"/>
        <end position="216"/>
    </location>
</feature>
<dbReference type="GO" id="GO:0055085">
    <property type="term" value="P:transmembrane transport"/>
    <property type="evidence" value="ECO:0007669"/>
    <property type="project" value="InterPro"/>
</dbReference>
<proteinExistence type="inferred from homology"/>
<keyword evidence="3 6" id="KW-0812">Transmembrane</keyword>
<comment type="subcellular location">
    <subcellularLocation>
        <location evidence="6">Cell membrane</location>
        <topology evidence="6">Multi-pass membrane protein</topology>
    </subcellularLocation>
    <subcellularLocation>
        <location evidence="1">Membrane</location>
        <topology evidence="1">Multi-pass membrane protein</topology>
    </subcellularLocation>
</comment>
<dbReference type="InterPro" id="IPR035906">
    <property type="entry name" value="MetI-like_sf"/>
</dbReference>
<comment type="caution">
    <text evidence="8">The sequence shown here is derived from an EMBL/GenBank/DDBJ whole genome shotgun (WGS) entry which is preliminary data.</text>
</comment>
<dbReference type="AlphaFoldDB" id="A0A419SFC6"/>
<sequence length="288" mass="32607">MWRNLKPYLLVLPAISVIGLLFFGGFLLGFLESIGLYSLVGEREISFQPYVDLLQNADFRRSILYTLRITALSTLLSAFVGLALGLSFIQMKGIGRRILQFPMLIPHLAVAYLVALLLMQSGWISRLLFAFGWIDEIQDFPILVHESFGWGIISAYVWKESPFIAFMLVPVLLRIQDQWGQVARILGAGRWAYFREIVLPLLMPSWLAASFIVFAFKFSAFEIPLLLGVTYPQMISVFAYQLFSGDIVNERPLALALNILIAFITALLGLLAYRLSKSWLGEESRGWN</sequence>
<evidence type="ECO:0000256" key="4">
    <source>
        <dbReference type="ARBA" id="ARBA00022989"/>
    </source>
</evidence>
<feature type="domain" description="ABC transmembrane type-1" evidence="7">
    <location>
        <begin position="63"/>
        <end position="272"/>
    </location>
</feature>
<evidence type="ECO:0000256" key="5">
    <source>
        <dbReference type="ARBA" id="ARBA00023136"/>
    </source>
</evidence>
<dbReference type="InterPro" id="IPR000515">
    <property type="entry name" value="MetI-like"/>
</dbReference>
<dbReference type="CDD" id="cd06261">
    <property type="entry name" value="TM_PBP2"/>
    <property type="match status" value="1"/>
</dbReference>
<evidence type="ECO:0000313" key="8">
    <source>
        <dbReference type="EMBL" id="RKD21890.1"/>
    </source>
</evidence>
<dbReference type="InterPro" id="IPR052730">
    <property type="entry name" value="Sugar_ABC_transporter"/>
</dbReference>
<dbReference type="Gene3D" id="1.10.3720.10">
    <property type="entry name" value="MetI-like"/>
    <property type="match status" value="1"/>
</dbReference>
<dbReference type="PROSITE" id="PS50928">
    <property type="entry name" value="ABC_TM1"/>
    <property type="match status" value="1"/>
</dbReference>
<protein>
    <submittedName>
        <fullName evidence="8">ABC transporter permease</fullName>
    </submittedName>
</protein>
<feature type="transmembrane region" description="Helical" evidence="6">
    <location>
        <begin position="63"/>
        <end position="89"/>
    </location>
</feature>
<evidence type="ECO:0000259" key="7">
    <source>
        <dbReference type="PROSITE" id="PS50928"/>
    </source>
</evidence>
<keyword evidence="4 6" id="KW-1133">Transmembrane helix</keyword>
<evidence type="ECO:0000313" key="9">
    <source>
        <dbReference type="Proteomes" id="UP000284219"/>
    </source>
</evidence>
<feature type="transmembrane region" description="Helical" evidence="6">
    <location>
        <begin position="101"/>
        <end position="123"/>
    </location>
</feature>
<evidence type="ECO:0000256" key="2">
    <source>
        <dbReference type="ARBA" id="ARBA00022448"/>
    </source>
</evidence>
<feature type="transmembrane region" description="Helical" evidence="6">
    <location>
        <begin position="223"/>
        <end position="243"/>
    </location>
</feature>
<dbReference type="PANTHER" id="PTHR43759:SF1">
    <property type="entry name" value="GLUCOSE IMPORT SYSTEM PERMEASE PROTEIN GLCT"/>
    <property type="match status" value="1"/>
</dbReference>
<keyword evidence="2 6" id="KW-0813">Transport</keyword>
<evidence type="ECO:0000256" key="1">
    <source>
        <dbReference type="ARBA" id="ARBA00004141"/>
    </source>
</evidence>